<accession>A0A0L6JMS4</accession>
<dbReference type="eggNOG" id="COG0607">
    <property type="taxonomic scope" value="Bacteria"/>
</dbReference>
<comment type="caution">
    <text evidence="3">The sequence shown here is derived from an EMBL/GenBank/DDBJ whole genome shotgun (WGS) entry which is preliminary data.</text>
</comment>
<dbReference type="InterPro" id="IPR036582">
    <property type="entry name" value="Mao_N_sf"/>
</dbReference>
<evidence type="ECO:0000259" key="2">
    <source>
        <dbReference type="Pfam" id="PF07833"/>
    </source>
</evidence>
<dbReference type="AlphaFoldDB" id="A0A0L6JMS4"/>
<keyword evidence="1" id="KW-0732">Signal</keyword>
<feature type="domain" description="Copper amine oxidase-like N-terminal" evidence="2">
    <location>
        <begin position="100"/>
        <end position="207"/>
    </location>
</feature>
<keyword evidence="4" id="KW-1185">Reference proteome</keyword>
<dbReference type="EMBL" id="LGTC01000001">
    <property type="protein sequence ID" value="KNY27065.1"/>
    <property type="molecule type" value="Genomic_DNA"/>
</dbReference>
<gene>
    <name evidence="3" type="ORF">Bccel_2330</name>
</gene>
<dbReference type="Proteomes" id="UP000036923">
    <property type="component" value="Unassembled WGS sequence"/>
</dbReference>
<dbReference type="OrthoDB" id="268113at2"/>
<reference evidence="4" key="1">
    <citation type="submission" date="2015-07" db="EMBL/GenBank/DDBJ databases">
        <title>Near-Complete Genome Sequence of the Cellulolytic Bacterium Bacteroides (Pseudobacteroides) cellulosolvens ATCC 35603.</title>
        <authorList>
            <person name="Dassa B."/>
            <person name="Utturkar S.M."/>
            <person name="Klingeman D.M."/>
            <person name="Hurt R.A."/>
            <person name="Keller M."/>
            <person name="Xu J."/>
            <person name="Reddy Y.H.K."/>
            <person name="Borovok I."/>
            <person name="Grinberg I.R."/>
            <person name="Lamed R."/>
            <person name="Zhivin O."/>
            <person name="Bayer E.A."/>
            <person name="Brown S.D."/>
        </authorList>
    </citation>
    <scope>NUCLEOTIDE SEQUENCE [LARGE SCALE GENOMIC DNA]</scope>
    <source>
        <strain evidence="4">DSM 2933</strain>
    </source>
</reference>
<dbReference type="STRING" id="398512.Bccel_2330"/>
<evidence type="ECO:0000313" key="4">
    <source>
        <dbReference type="Proteomes" id="UP000036923"/>
    </source>
</evidence>
<protein>
    <submittedName>
        <fullName evidence="3">Copper amine oxidase-like domain-containing protein</fullName>
    </submittedName>
</protein>
<dbReference type="SUPFAM" id="SSF55383">
    <property type="entry name" value="Copper amine oxidase, domain N"/>
    <property type="match status" value="1"/>
</dbReference>
<organism evidence="3 4">
    <name type="scientific">Pseudobacteroides cellulosolvens ATCC 35603 = DSM 2933</name>
    <dbReference type="NCBI Taxonomy" id="398512"/>
    <lineage>
        <taxon>Bacteria</taxon>
        <taxon>Bacillati</taxon>
        <taxon>Bacillota</taxon>
        <taxon>Clostridia</taxon>
        <taxon>Eubacteriales</taxon>
        <taxon>Oscillospiraceae</taxon>
        <taxon>Pseudobacteroides</taxon>
    </lineage>
</organism>
<evidence type="ECO:0000256" key="1">
    <source>
        <dbReference type="SAM" id="SignalP"/>
    </source>
</evidence>
<name>A0A0L6JMS4_9FIRM</name>
<dbReference type="InterPro" id="IPR012854">
    <property type="entry name" value="Cu_amine_oxidase-like_N"/>
</dbReference>
<feature type="chain" id="PRO_5005565979" evidence="1">
    <location>
        <begin position="26"/>
        <end position="214"/>
    </location>
</feature>
<feature type="signal peptide" evidence="1">
    <location>
        <begin position="1"/>
        <end position="25"/>
    </location>
</feature>
<dbReference type="Gene3D" id="3.30.457.10">
    <property type="entry name" value="Copper amine oxidase-like, N-terminal domain"/>
    <property type="match status" value="1"/>
</dbReference>
<sequence precursor="true">MHKRFFKLIILLFISVVMLSNTVSADQNTDITQLLKEFQDEDNPIESSIITSNTNIIDDNMDTLDNSLMTIFMEPAVSDNYNKICPLFEKSNITGIKMFVDGQLIEFSKYENVNPAIIDGRVLVPLRAIAESLGATVEWIASDKLIRIKLYDKVVELVLDSKTALKNGQKINLDVPAKVISGRTLVPVRFISESFSRTVEWHPYNEKLNVLAII</sequence>
<dbReference type="RefSeq" id="WP_050753378.1">
    <property type="nucleotide sequence ID" value="NZ_JQKC01000016.1"/>
</dbReference>
<proteinExistence type="predicted"/>
<evidence type="ECO:0000313" key="3">
    <source>
        <dbReference type="EMBL" id="KNY27065.1"/>
    </source>
</evidence>
<dbReference type="Pfam" id="PF07833">
    <property type="entry name" value="Cu_amine_oxidN1"/>
    <property type="match status" value="1"/>
</dbReference>